<sequence>MKNKLITEYTDEELVSNEKKLRILTIMLGTSMILLFFVTFILTLKKGFTPIITVPICLFPLLIINIINWKKFKKEKERRNL</sequence>
<organism evidence="2 3">
    <name type="scientific">Chryseobacterium kwangjuense</name>
    <dbReference type="NCBI Taxonomy" id="267125"/>
    <lineage>
        <taxon>Bacteria</taxon>
        <taxon>Pseudomonadati</taxon>
        <taxon>Bacteroidota</taxon>
        <taxon>Flavobacteriia</taxon>
        <taxon>Flavobacteriales</taxon>
        <taxon>Weeksellaceae</taxon>
        <taxon>Chryseobacterium group</taxon>
        <taxon>Chryseobacterium</taxon>
    </lineage>
</organism>
<dbReference type="Proteomes" id="UP001634154">
    <property type="component" value="Unassembled WGS sequence"/>
</dbReference>
<keyword evidence="1" id="KW-0812">Transmembrane</keyword>
<evidence type="ECO:0008006" key="4">
    <source>
        <dbReference type="Google" id="ProtNLM"/>
    </source>
</evidence>
<name>A0ABW9KAX8_9FLAO</name>
<proteinExistence type="predicted"/>
<dbReference type="RefSeq" id="WP_409358327.1">
    <property type="nucleotide sequence ID" value="NZ_JBJXVJ010000006.1"/>
</dbReference>
<protein>
    <recommendedName>
        <fullName evidence="4">Redox-active disulfide protein 2</fullName>
    </recommendedName>
</protein>
<evidence type="ECO:0000256" key="1">
    <source>
        <dbReference type="SAM" id="Phobius"/>
    </source>
</evidence>
<dbReference type="EMBL" id="JBJXVJ010000006">
    <property type="protein sequence ID" value="MFN1219749.1"/>
    <property type="molecule type" value="Genomic_DNA"/>
</dbReference>
<reference evidence="2 3" key="1">
    <citation type="submission" date="2024-12" db="EMBL/GenBank/DDBJ databases">
        <title>Draft genome sequence of Chryseobacterium kwangjuense AG447.</title>
        <authorList>
            <person name="Cheptsov V.S."/>
            <person name="Belov A."/>
            <person name="Zavarzina A.G."/>
        </authorList>
    </citation>
    <scope>NUCLEOTIDE SEQUENCE [LARGE SCALE GENOMIC DNA]</scope>
    <source>
        <strain evidence="2 3">AG447</strain>
    </source>
</reference>
<feature type="transmembrane region" description="Helical" evidence="1">
    <location>
        <begin position="21"/>
        <end position="42"/>
    </location>
</feature>
<accession>A0ABW9KAX8</accession>
<keyword evidence="1" id="KW-1133">Transmembrane helix</keyword>
<keyword evidence="3" id="KW-1185">Reference proteome</keyword>
<gene>
    <name evidence="2" type="ORF">ACKW6Q_22490</name>
</gene>
<evidence type="ECO:0000313" key="3">
    <source>
        <dbReference type="Proteomes" id="UP001634154"/>
    </source>
</evidence>
<feature type="transmembrane region" description="Helical" evidence="1">
    <location>
        <begin position="48"/>
        <end position="69"/>
    </location>
</feature>
<evidence type="ECO:0000313" key="2">
    <source>
        <dbReference type="EMBL" id="MFN1219749.1"/>
    </source>
</evidence>
<comment type="caution">
    <text evidence="2">The sequence shown here is derived from an EMBL/GenBank/DDBJ whole genome shotgun (WGS) entry which is preliminary data.</text>
</comment>
<keyword evidence="1" id="KW-0472">Membrane</keyword>